<evidence type="ECO:0000313" key="3">
    <source>
        <dbReference type="Proteomes" id="UP000193404"/>
    </source>
</evidence>
<dbReference type="RefSeq" id="WP_148691967.1">
    <property type="nucleotide sequence ID" value="NZ_CP020477.1"/>
</dbReference>
<keyword evidence="1" id="KW-1133">Transmembrane helix</keyword>
<sequence length="325" mass="35008">MNKLLTIVFLIPLMLMPLALAGTNGNTNTYYADYTITYTTSANLQASHNMSSLKGSFEANSNLNINISSTPISNGKFNDSVLLNGYMYYTLNILTSGLTISNTHNTSINDKISFISNYSIQNVTNILSIINMFNISFSKSGNITYNNITILYNVNLEKIGTVTVTLNNTKYTGYVYSISGNVTSMTTTMSKFSLNTMKNINGKIISLNNGLIYSANISGNGHTIIGSNHFSMSGKSTSLLTIKLLSTNIGAKSIGSFIQITTKSVNNSATQKTSNTTISNIKTTPTNLTTIKPSSASSLNLKDILLPAGIIVAIAVAIVLIRKLF</sequence>
<dbReference type="STRING" id="282676.B6F84_09225"/>
<dbReference type="OrthoDB" id="385969at2157"/>
<keyword evidence="3" id="KW-1185">Reference proteome</keyword>
<feature type="transmembrane region" description="Helical" evidence="1">
    <location>
        <begin position="304"/>
        <end position="321"/>
    </location>
</feature>
<keyword evidence="1" id="KW-0812">Transmembrane</keyword>
<keyword evidence="1" id="KW-0472">Membrane</keyword>
<dbReference type="KEGG" id="aman:B6F84_09225"/>
<accession>A0A1W6K0X7</accession>
<name>A0A1W6K0X7_9CREN</name>
<dbReference type="GeneID" id="41591103"/>
<gene>
    <name evidence="2" type="ORF">B6F84_09225</name>
</gene>
<organism evidence="2 3">
    <name type="scientific">Acidianus manzaensis</name>
    <dbReference type="NCBI Taxonomy" id="282676"/>
    <lineage>
        <taxon>Archaea</taxon>
        <taxon>Thermoproteota</taxon>
        <taxon>Thermoprotei</taxon>
        <taxon>Sulfolobales</taxon>
        <taxon>Sulfolobaceae</taxon>
        <taxon>Acidianus</taxon>
    </lineage>
</organism>
<protein>
    <submittedName>
        <fullName evidence="2">Uncharacterized protein</fullName>
    </submittedName>
</protein>
<evidence type="ECO:0000313" key="2">
    <source>
        <dbReference type="EMBL" id="ARM76183.1"/>
    </source>
</evidence>
<reference evidence="2 3" key="1">
    <citation type="submission" date="2017-03" db="EMBL/GenBank/DDBJ databases">
        <title>Sulfur activation and transportation mechanism of thermophilic Archaea Acidianus manzaensis YN-25.</title>
        <authorList>
            <person name="Ma Y."/>
            <person name="Yang Y."/>
            <person name="Xia J."/>
        </authorList>
    </citation>
    <scope>NUCLEOTIDE SEQUENCE [LARGE SCALE GENOMIC DNA]</scope>
    <source>
        <strain evidence="2 3">YN-25</strain>
    </source>
</reference>
<dbReference type="AlphaFoldDB" id="A0A1W6K0X7"/>
<proteinExistence type="predicted"/>
<evidence type="ECO:0000256" key="1">
    <source>
        <dbReference type="SAM" id="Phobius"/>
    </source>
</evidence>
<dbReference type="EMBL" id="CP020477">
    <property type="protein sequence ID" value="ARM76183.1"/>
    <property type="molecule type" value="Genomic_DNA"/>
</dbReference>
<dbReference type="Proteomes" id="UP000193404">
    <property type="component" value="Chromosome"/>
</dbReference>